<name>A0A2Z7AUG8_9LAMI</name>
<evidence type="ECO:0000313" key="2">
    <source>
        <dbReference type="Proteomes" id="UP000250235"/>
    </source>
</evidence>
<keyword evidence="2" id="KW-1185">Reference proteome</keyword>
<proteinExistence type="predicted"/>
<sequence length="99" mass="11477">MSLQIIDLLSFAHSTTVKYLLTRKQAIQLEWTRPCSATLFKGDHIDRGFYIPRNHKTIFSTCWVRTLRFIEGSWLVEDGYDRWVSGYAAPVSQLGEQLP</sequence>
<evidence type="ECO:0000313" key="1">
    <source>
        <dbReference type="EMBL" id="KZV25495.1"/>
    </source>
</evidence>
<reference evidence="1 2" key="1">
    <citation type="journal article" date="2015" name="Proc. Natl. Acad. Sci. U.S.A.">
        <title>The resurrection genome of Boea hygrometrica: A blueprint for survival of dehydration.</title>
        <authorList>
            <person name="Xiao L."/>
            <person name="Yang G."/>
            <person name="Zhang L."/>
            <person name="Yang X."/>
            <person name="Zhao S."/>
            <person name="Ji Z."/>
            <person name="Zhou Q."/>
            <person name="Hu M."/>
            <person name="Wang Y."/>
            <person name="Chen M."/>
            <person name="Xu Y."/>
            <person name="Jin H."/>
            <person name="Xiao X."/>
            <person name="Hu G."/>
            <person name="Bao F."/>
            <person name="Hu Y."/>
            <person name="Wan P."/>
            <person name="Li L."/>
            <person name="Deng X."/>
            <person name="Kuang T."/>
            <person name="Xiang C."/>
            <person name="Zhu J.K."/>
            <person name="Oliver M.J."/>
            <person name="He Y."/>
        </authorList>
    </citation>
    <scope>NUCLEOTIDE SEQUENCE [LARGE SCALE GENOMIC DNA]</scope>
    <source>
        <strain evidence="2">cv. XS01</strain>
    </source>
</reference>
<accession>A0A2Z7AUG8</accession>
<dbReference type="EMBL" id="KV011871">
    <property type="protein sequence ID" value="KZV25495.1"/>
    <property type="molecule type" value="Genomic_DNA"/>
</dbReference>
<organism evidence="1 2">
    <name type="scientific">Dorcoceras hygrometricum</name>
    <dbReference type="NCBI Taxonomy" id="472368"/>
    <lineage>
        <taxon>Eukaryota</taxon>
        <taxon>Viridiplantae</taxon>
        <taxon>Streptophyta</taxon>
        <taxon>Embryophyta</taxon>
        <taxon>Tracheophyta</taxon>
        <taxon>Spermatophyta</taxon>
        <taxon>Magnoliopsida</taxon>
        <taxon>eudicotyledons</taxon>
        <taxon>Gunneridae</taxon>
        <taxon>Pentapetalae</taxon>
        <taxon>asterids</taxon>
        <taxon>lamiids</taxon>
        <taxon>Lamiales</taxon>
        <taxon>Gesneriaceae</taxon>
        <taxon>Didymocarpoideae</taxon>
        <taxon>Trichosporeae</taxon>
        <taxon>Loxocarpinae</taxon>
        <taxon>Dorcoceras</taxon>
    </lineage>
</organism>
<dbReference type="AlphaFoldDB" id="A0A2Z7AUG8"/>
<protein>
    <submittedName>
        <fullName evidence="1">Selenium-binding protein 2</fullName>
    </submittedName>
</protein>
<dbReference type="Proteomes" id="UP000250235">
    <property type="component" value="Unassembled WGS sequence"/>
</dbReference>
<gene>
    <name evidence="1" type="ORF">F511_09504</name>
</gene>